<gene>
    <name evidence="2" type="ORF">RFI_12521</name>
</gene>
<organism evidence="2 3">
    <name type="scientific">Reticulomyxa filosa</name>
    <dbReference type="NCBI Taxonomy" id="46433"/>
    <lineage>
        <taxon>Eukaryota</taxon>
        <taxon>Sar</taxon>
        <taxon>Rhizaria</taxon>
        <taxon>Retaria</taxon>
        <taxon>Foraminifera</taxon>
        <taxon>Monothalamids</taxon>
        <taxon>Reticulomyxidae</taxon>
        <taxon>Reticulomyxa</taxon>
    </lineage>
</organism>
<feature type="transmembrane region" description="Helical" evidence="1">
    <location>
        <begin position="207"/>
        <end position="229"/>
    </location>
</feature>
<dbReference type="Proteomes" id="UP000023152">
    <property type="component" value="Unassembled WGS sequence"/>
</dbReference>
<accession>X6NFF6</accession>
<comment type="caution">
    <text evidence="2">The sequence shown here is derived from an EMBL/GenBank/DDBJ whole genome shotgun (WGS) entry which is preliminary data.</text>
</comment>
<keyword evidence="1" id="KW-1133">Transmembrane helix</keyword>
<feature type="transmembrane region" description="Helical" evidence="1">
    <location>
        <begin position="60"/>
        <end position="80"/>
    </location>
</feature>
<protein>
    <recommendedName>
        <fullName evidence="4">Transmembrane protein</fullName>
    </recommendedName>
</protein>
<dbReference type="EMBL" id="ASPP01009090">
    <property type="protein sequence ID" value="ETO24638.1"/>
    <property type="molecule type" value="Genomic_DNA"/>
</dbReference>
<dbReference type="AlphaFoldDB" id="X6NFF6"/>
<evidence type="ECO:0000313" key="2">
    <source>
        <dbReference type="EMBL" id="ETO24638.1"/>
    </source>
</evidence>
<proteinExistence type="predicted"/>
<feature type="transmembrane region" description="Helical" evidence="1">
    <location>
        <begin position="183"/>
        <end position="201"/>
    </location>
</feature>
<keyword evidence="1" id="KW-0812">Transmembrane</keyword>
<evidence type="ECO:0008006" key="4">
    <source>
        <dbReference type="Google" id="ProtNLM"/>
    </source>
</evidence>
<sequence>MQANMRKVKNNYYQQKQMASATKSLTEVPLSPSAYDIQQHRKQNVSQWGLMKKTLHQKPILNSFRWSFVSASLVSFLAFYHTGGQAIRSLAHGIVGFCVIFPIKFHFLMLKDHHRFYEQAQYTIETHTKKKKKAVGTKDDRMAEADFITNKPLSIQKSYDLKEPYSEMETMFIRRMDKRKRRYGYIGAGIGIGSGVLALLAMGKLSIVWWAKGIWLCSTGALGAAIGTYRSTHLDIEELNRWNVPGRLLEEIKYMRSSEKFDDPEAMRLKELEMQRIGQHKKMI</sequence>
<keyword evidence="1" id="KW-0472">Membrane</keyword>
<keyword evidence="3" id="KW-1185">Reference proteome</keyword>
<feature type="transmembrane region" description="Helical" evidence="1">
    <location>
        <begin position="86"/>
        <end position="107"/>
    </location>
</feature>
<evidence type="ECO:0000313" key="3">
    <source>
        <dbReference type="Proteomes" id="UP000023152"/>
    </source>
</evidence>
<evidence type="ECO:0000256" key="1">
    <source>
        <dbReference type="SAM" id="Phobius"/>
    </source>
</evidence>
<name>X6NFF6_RETFI</name>
<reference evidence="2 3" key="1">
    <citation type="journal article" date="2013" name="Curr. Biol.">
        <title>The Genome of the Foraminiferan Reticulomyxa filosa.</title>
        <authorList>
            <person name="Glockner G."/>
            <person name="Hulsmann N."/>
            <person name="Schleicher M."/>
            <person name="Noegel A.A."/>
            <person name="Eichinger L."/>
            <person name="Gallinger C."/>
            <person name="Pawlowski J."/>
            <person name="Sierra R."/>
            <person name="Euteneuer U."/>
            <person name="Pillet L."/>
            <person name="Moustafa A."/>
            <person name="Platzer M."/>
            <person name="Groth M."/>
            <person name="Szafranski K."/>
            <person name="Schliwa M."/>
        </authorList>
    </citation>
    <scope>NUCLEOTIDE SEQUENCE [LARGE SCALE GENOMIC DNA]</scope>
</reference>